<dbReference type="OrthoDB" id="3005190at2759"/>
<dbReference type="Pfam" id="PF12937">
    <property type="entry name" value="F-box-like"/>
    <property type="match status" value="1"/>
</dbReference>
<dbReference type="InterPro" id="IPR001810">
    <property type="entry name" value="F-box_dom"/>
</dbReference>
<dbReference type="Gene3D" id="3.80.10.10">
    <property type="entry name" value="Ribonuclease Inhibitor"/>
    <property type="match status" value="1"/>
</dbReference>
<evidence type="ECO:0000313" key="3">
    <source>
        <dbReference type="Proteomes" id="UP000027222"/>
    </source>
</evidence>
<dbReference type="InterPro" id="IPR036047">
    <property type="entry name" value="F-box-like_dom_sf"/>
</dbReference>
<evidence type="ECO:0000259" key="1">
    <source>
        <dbReference type="PROSITE" id="PS50181"/>
    </source>
</evidence>
<accession>A0A067SM14</accession>
<reference evidence="3" key="1">
    <citation type="journal article" date="2014" name="Proc. Natl. Acad. Sci. U.S.A.">
        <title>Extensive sampling of basidiomycete genomes demonstrates inadequacy of the white-rot/brown-rot paradigm for wood decay fungi.</title>
        <authorList>
            <person name="Riley R."/>
            <person name="Salamov A.A."/>
            <person name="Brown D.W."/>
            <person name="Nagy L.G."/>
            <person name="Floudas D."/>
            <person name="Held B.W."/>
            <person name="Levasseur A."/>
            <person name="Lombard V."/>
            <person name="Morin E."/>
            <person name="Otillar R."/>
            <person name="Lindquist E.A."/>
            <person name="Sun H."/>
            <person name="LaButti K.M."/>
            <person name="Schmutz J."/>
            <person name="Jabbour D."/>
            <person name="Luo H."/>
            <person name="Baker S.E."/>
            <person name="Pisabarro A.G."/>
            <person name="Walton J.D."/>
            <person name="Blanchette R.A."/>
            <person name="Henrissat B."/>
            <person name="Martin F."/>
            <person name="Cullen D."/>
            <person name="Hibbett D.S."/>
            <person name="Grigoriev I.V."/>
        </authorList>
    </citation>
    <scope>NUCLEOTIDE SEQUENCE [LARGE SCALE GENOMIC DNA]</scope>
    <source>
        <strain evidence="3">CBS 339.88</strain>
    </source>
</reference>
<dbReference type="InterPro" id="IPR032675">
    <property type="entry name" value="LRR_dom_sf"/>
</dbReference>
<dbReference type="AlphaFoldDB" id="A0A067SM14"/>
<sequence>MTTDQNTFSIQLQSLLVTNVDISDALKNQIIRKRDEAASKATFLQAELAQLFREINACNGLLAPIRRLPTDILLEVFNHHLGPELSSERMKNLLSLCQVTSRWRTLILRTPLMWNSLCISVECGHINSNPPKETPRNQVLRDMLATWLQRASRSGISLAIEIQHNFEGVNNGHNDSTNGLFLNTLILPHFHRIKCLHITACTIPTLFFGNLFPVPKELTTLVLRDSYYGTMMIDYEDLHRASPPLTILPSRLHCISLGGKIIHHPSIMTLLSWNQLTRLTLVEIPNALCLNIIRRCPNLVQGNFEFLEQGTTSSVELPGNTPTISLMFLENLSLYFSRGPLDLSVLNYLIVPKLHSLRLGSTSDDYDDTWDESEQFWEVIKNIESLALLGGIMGEELLDTFLEHTPGVLHLELDVAVNPGRVFDMLCPNSNASTLLPLLQHICIASRSRTAEGVYYLHPKDAPLPFRLSKLTSFLQERGFDEAAKGFHTVRHLVIGDKHVKSKDNWSNSQLAKGVRKLVSKGWPIAISMRPRISKREEADWKC</sequence>
<dbReference type="EMBL" id="KL142394">
    <property type="protein sequence ID" value="KDR71067.1"/>
    <property type="molecule type" value="Genomic_DNA"/>
</dbReference>
<organism evidence="2 3">
    <name type="scientific">Galerina marginata (strain CBS 339.88)</name>
    <dbReference type="NCBI Taxonomy" id="685588"/>
    <lineage>
        <taxon>Eukaryota</taxon>
        <taxon>Fungi</taxon>
        <taxon>Dikarya</taxon>
        <taxon>Basidiomycota</taxon>
        <taxon>Agaricomycotina</taxon>
        <taxon>Agaricomycetes</taxon>
        <taxon>Agaricomycetidae</taxon>
        <taxon>Agaricales</taxon>
        <taxon>Agaricineae</taxon>
        <taxon>Strophariaceae</taxon>
        <taxon>Galerina</taxon>
    </lineage>
</organism>
<proteinExistence type="predicted"/>
<dbReference type="PROSITE" id="PS50181">
    <property type="entry name" value="FBOX"/>
    <property type="match status" value="1"/>
</dbReference>
<dbReference type="HOGENOM" id="CLU_501564_0_0_1"/>
<evidence type="ECO:0000313" key="2">
    <source>
        <dbReference type="EMBL" id="KDR71067.1"/>
    </source>
</evidence>
<gene>
    <name evidence="2" type="ORF">GALMADRAFT_229719</name>
</gene>
<dbReference type="STRING" id="685588.A0A067SM14"/>
<dbReference type="Proteomes" id="UP000027222">
    <property type="component" value="Unassembled WGS sequence"/>
</dbReference>
<keyword evidence="3" id="KW-1185">Reference proteome</keyword>
<protein>
    <recommendedName>
        <fullName evidence="1">F-box domain-containing protein</fullName>
    </recommendedName>
</protein>
<name>A0A067SM14_GALM3</name>
<dbReference type="SUPFAM" id="SSF81383">
    <property type="entry name" value="F-box domain"/>
    <property type="match status" value="1"/>
</dbReference>
<feature type="domain" description="F-box" evidence="1">
    <location>
        <begin position="62"/>
        <end position="117"/>
    </location>
</feature>